<sequence>MSPEPSSQPSLAAKLRIKPGSTLTLRHAPDGWRIPGLPGDVASISTVAEADVVLAFFRDAATLRLEAPVLASELADGAWLWTAWPRKAAGHVSDLDEHLMREVLLPQGLVDIKVAMLDVDWSGLAFTRRKELRAGRKD</sequence>
<evidence type="ECO:0000313" key="2">
    <source>
        <dbReference type="Proteomes" id="UP001596174"/>
    </source>
</evidence>
<accession>A0ABW1G981</accession>
<gene>
    <name evidence="1" type="ORF">ACFP3V_26230</name>
</gene>
<dbReference type="EMBL" id="JBHSQJ010000131">
    <property type="protein sequence ID" value="MFC5910692.1"/>
    <property type="molecule type" value="Genomic_DNA"/>
</dbReference>
<evidence type="ECO:0000313" key="1">
    <source>
        <dbReference type="EMBL" id="MFC5910692.1"/>
    </source>
</evidence>
<name>A0ABW1G981_9ACTN</name>
<dbReference type="Proteomes" id="UP001596174">
    <property type="component" value="Unassembled WGS sequence"/>
</dbReference>
<proteinExistence type="predicted"/>
<comment type="caution">
    <text evidence="1">The sequence shown here is derived from an EMBL/GenBank/DDBJ whole genome shotgun (WGS) entry which is preliminary data.</text>
</comment>
<keyword evidence="2" id="KW-1185">Reference proteome</keyword>
<protein>
    <submittedName>
        <fullName evidence="1">DUF3052 domain-containing protein</fullName>
    </submittedName>
</protein>
<organism evidence="1 2">
    <name type="scientific">Streptacidiphilus monticola</name>
    <dbReference type="NCBI Taxonomy" id="2161674"/>
    <lineage>
        <taxon>Bacteria</taxon>
        <taxon>Bacillati</taxon>
        <taxon>Actinomycetota</taxon>
        <taxon>Actinomycetes</taxon>
        <taxon>Kitasatosporales</taxon>
        <taxon>Streptomycetaceae</taxon>
        <taxon>Streptacidiphilus</taxon>
    </lineage>
</organism>
<dbReference type="RefSeq" id="WP_380588320.1">
    <property type="nucleotide sequence ID" value="NZ_JBHSQJ010000131.1"/>
</dbReference>
<reference evidence="2" key="1">
    <citation type="journal article" date="2019" name="Int. J. Syst. Evol. Microbiol.">
        <title>The Global Catalogue of Microorganisms (GCM) 10K type strain sequencing project: providing services to taxonomists for standard genome sequencing and annotation.</title>
        <authorList>
            <consortium name="The Broad Institute Genomics Platform"/>
            <consortium name="The Broad Institute Genome Sequencing Center for Infectious Disease"/>
            <person name="Wu L."/>
            <person name="Ma J."/>
        </authorList>
    </citation>
    <scope>NUCLEOTIDE SEQUENCE [LARGE SCALE GENOMIC DNA]</scope>
    <source>
        <strain evidence="2">JCM 4816</strain>
    </source>
</reference>